<reference evidence="3 4" key="1">
    <citation type="journal article" date="2018" name="Gigascience">
        <title>Genomes of trombidid mites reveal novel predicted allergens and laterally-transferred genes associated with secondary metabolism.</title>
        <authorList>
            <person name="Dong X."/>
            <person name="Chaisiri K."/>
            <person name="Xia D."/>
            <person name="Armstrong S.D."/>
            <person name="Fang Y."/>
            <person name="Donnelly M.J."/>
            <person name="Kadowaki T."/>
            <person name="McGarry J.W."/>
            <person name="Darby A.C."/>
            <person name="Makepeace B.L."/>
        </authorList>
    </citation>
    <scope>NUCLEOTIDE SEQUENCE [LARGE SCALE GENOMIC DNA]</scope>
    <source>
        <strain evidence="3">UoL-WK</strain>
    </source>
</reference>
<feature type="domain" description="SAYSvFN" evidence="2">
    <location>
        <begin position="49"/>
        <end position="118"/>
    </location>
</feature>
<keyword evidence="1" id="KW-0472">Membrane</keyword>
<accession>A0A3S3PVH3</accession>
<comment type="caution">
    <text evidence="3">The sequence shown here is derived from an EMBL/GenBank/DDBJ whole genome shotgun (WGS) entry which is preliminary data.</text>
</comment>
<sequence length="125" mass="14227">MDAVNENAESRQIAKVDDCDQIEVDSQSEENEYESEVWTTFDFVVLGLKIVIYLTMQAIAVMFEFGAVFFVLSLFYLIFTNLRNRKRKKGELSAYSVFNPGCEAIEGTLSAEKLQSELTFGALHY</sequence>
<dbReference type="Pfam" id="PF10260">
    <property type="entry name" value="SAYSvFN"/>
    <property type="match status" value="1"/>
</dbReference>
<evidence type="ECO:0000259" key="2">
    <source>
        <dbReference type="Pfam" id="PF10260"/>
    </source>
</evidence>
<dbReference type="EMBL" id="NCKU01000117">
    <property type="protein sequence ID" value="RWS17112.1"/>
    <property type="molecule type" value="Genomic_DNA"/>
</dbReference>
<dbReference type="OrthoDB" id="71310at2759"/>
<dbReference type="InterPro" id="IPR019387">
    <property type="entry name" value="SAYSvFN_dom"/>
</dbReference>
<keyword evidence="1" id="KW-0812">Transmembrane</keyword>
<evidence type="ECO:0000313" key="3">
    <source>
        <dbReference type="EMBL" id="RWS17112.1"/>
    </source>
</evidence>
<dbReference type="AlphaFoldDB" id="A0A3S3PVH3"/>
<keyword evidence="1" id="KW-1133">Transmembrane helix</keyword>
<proteinExistence type="predicted"/>
<dbReference type="PANTHER" id="PTHR13527">
    <property type="entry name" value="SAYSVFN DOMAIN-CONTAINING PROTEIN 1"/>
    <property type="match status" value="1"/>
</dbReference>
<keyword evidence="4" id="KW-1185">Reference proteome</keyword>
<dbReference type="PANTHER" id="PTHR13527:SF0">
    <property type="entry name" value="SAYSVFN DOMAIN-CONTAINING PROTEIN 1"/>
    <property type="match status" value="1"/>
</dbReference>
<organism evidence="3 4">
    <name type="scientific">Dinothrombium tinctorium</name>
    <dbReference type="NCBI Taxonomy" id="1965070"/>
    <lineage>
        <taxon>Eukaryota</taxon>
        <taxon>Metazoa</taxon>
        <taxon>Ecdysozoa</taxon>
        <taxon>Arthropoda</taxon>
        <taxon>Chelicerata</taxon>
        <taxon>Arachnida</taxon>
        <taxon>Acari</taxon>
        <taxon>Acariformes</taxon>
        <taxon>Trombidiformes</taxon>
        <taxon>Prostigmata</taxon>
        <taxon>Anystina</taxon>
        <taxon>Parasitengona</taxon>
        <taxon>Trombidioidea</taxon>
        <taxon>Trombidiidae</taxon>
        <taxon>Dinothrombium</taxon>
    </lineage>
</organism>
<dbReference type="InterPro" id="IPR039159">
    <property type="entry name" value="SAYSD1"/>
</dbReference>
<evidence type="ECO:0000256" key="1">
    <source>
        <dbReference type="SAM" id="Phobius"/>
    </source>
</evidence>
<protein>
    <recommendedName>
        <fullName evidence="2">SAYSvFN domain-containing protein</fullName>
    </recommendedName>
</protein>
<gene>
    <name evidence="3" type="ORF">B4U79_15789</name>
</gene>
<feature type="transmembrane region" description="Helical" evidence="1">
    <location>
        <begin position="50"/>
        <end position="79"/>
    </location>
</feature>
<name>A0A3S3PVH3_9ACAR</name>
<evidence type="ECO:0000313" key="4">
    <source>
        <dbReference type="Proteomes" id="UP000285301"/>
    </source>
</evidence>
<dbReference type="Proteomes" id="UP000285301">
    <property type="component" value="Unassembled WGS sequence"/>
</dbReference>